<evidence type="ECO:0000256" key="1">
    <source>
        <dbReference type="SAM" id="MobiDB-lite"/>
    </source>
</evidence>
<sequence length="413" mass="44601">MDIAFMAAGHGLTACCHRGAHRRILRLELILAGMRWACMYATGVACVQHVQSVSVQSMGAAAAKRRRICICQYRSRHMWQPDTKNTFQRNDTRTDTQASLAGIPPSTASSTARLRTPQPGSQRVSSGLIGQLPCVSECDAGPPRATDVSSLIKELSPGKSKQARFVAGYALVQSTGKIWTQTYIHTYPHNPTSIHGVPSVDASLRPPGAASYYCSATTATTRLLPAPAATATGYPQRPTARRHYGLFTWLGFYRAALRCLDNRSTATSSRTPFPQGGRSECHLVPGLPSQQRSLHDRSGAVQKTPGLAPFSRAAIVAIALALGLQLTRSSSSTLTPNPFLASRLPSARATSAGLVSFRLERLASFRPRRIASTDIISFDPNRPFAARSSKLCRATRLNPSLRPSQPTSIWGHA</sequence>
<dbReference type="HOGENOM" id="CLU_665795_0_0_1"/>
<dbReference type="Proteomes" id="UP000054321">
    <property type="component" value="Unassembled WGS sequence"/>
</dbReference>
<feature type="region of interest" description="Disordered" evidence="1">
    <location>
        <begin position="82"/>
        <end position="126"/>
    </location>
</feature>
<feature type="region of interest" description="Disordered" evidence="1">
    <location>
        <begin position="266"/>
        <end position="300"/>
    </location>
</feature>
<gene>
    <name evidence="2" type="ORF">OIDMADRAFT_49435</name>
</gene>
<dbReference type="AlphaFoldDB" id="A0A0C3HUK2"/>
<protein>
    <submittedName>
        <fullName evidence="2">Uncharacterized protein</fullName>
    </submittedName>
</protein>
<reference evidence="2 3" key="1">
    <citation type="submission" date="2014-04" db="EMBL/GenBank/DDBJ databases">
        <authorList>
            <consortium name="DOE Joint Genome Institute"/>
            <person name="Kuo A."/>
            <person name="Martino E."/>
            <person name="Perotto S."/>
            <person name="Kohler A."/>
            <person name="Nagy L.G."/>
            <person name="Floudas D."/>
            <person name="Copeland A."/>
            <person name="Barry K.W."/>
            <person name="Cichocki N."/>
            <person name="Veneault-Fourrey C."/>
            <person name="LaButti K."/>
            <person name="Lindquist E.A."/>
            <person name="Lipzen A."/>
            <person name="Lundell T."/>
            <person name="Morin E."/>
            <person name="Murat C."/>
            <person name="Sun H."/>
            <person name="Tunlid A."/>
            <person name="Henrissat B."/>
            <person name="Grigoriev I.V."/>
            <person name="Hibbett D.S."/>
            <person name="Martin F."/>
            <person name="Nordberg H.P."/>
            <person name="Cantor M.N."/>
            <person name="Hua S.X."/>
        </authorList>
    </citation>
    <scope>NUCLEOTIDE SEQUENCE [LARGE SCALE GENOMIC DNA]</scope>
    <source>
        <strain evidence="2 3">Zn</strain>
    </source>
</reference>
<dbReference type="InParanoid" id="A0A0C3HUK2"/>
<dbReference type="EMBL" id="KN832871">
    <property type="protein sequence ID" value="KIN05932.1"/>
    <property type="molecule type" value="Genomic_DNA"/>
</dbReference>
<accession>A0A0C3HUK2</accession>
<organism evidence="2 3">
    <name type="scientific">Oidiodendron maius (strain Zn)</name>
    <dbReference type="NCBI Taxonomy" id="913774"/>
    <lineage>
        <taxon>Eukaryota</taxon>
        <taxon>Fungi</taxon>
        <taxon>Dikarya</taxon>
        <taxon>Ascomycota</taxon>
        <taxon>Pezizomycotina</taxon>
        <taxon>Leotiomycetes</taxon>
        <taxon>Leotiomycetes incertae sedis</taxon>
        <taxon>Myxotrichaceae</taxon>
        <taxon>Oidiodendron</taxon>
    </lineage>
</organism>
<name>A0A0C3HUK2_OIDMZ</name>
<evidence type="ECO:0000313" key="2">
    <source>
        <dbReference type="EMBL" id="KIN05932.1"/>
    </source>
</evidence>
<feature type="compositionally biased region" description="Polar residues" evidence="1">
    <location>
        <begin position="82"/>
        <end position="99"/>
    </location>
</feature>
<keyword evidence="3" id="KW-1185">Reference proteome</keyword>
<proteinExistence type="predicted"/>
<evidence type="ECO:0000313" key="3">
    <source>
        <dbReference type="Proteomes" id="UP000054321"/>
    </source>
</evidence>
<feature type="compositionally biased region" description="Polar residues" evidence="1">
    <location>
        <begin position="106"/>
        <end position="125"/>
    </location>
</feature>
<reference evidence="3" key="2">
    <citation type="submission" date="2015-01" db="EMBL/GenBank/DDBJ databases">
        <title>Evolutionary Origins and Diversification of the Mycorrhizal Mutualists.</title>
        <authorList>
            <consortium name="DOE Joint Genome Institute"/>
            <consortium name="Mycorrhizal Genomics Consortium"/>
            <person name="Kohler A."/>
            <person name="Kuo A."/>
            <person name="Nagy L.G."/>
            <person name="Floudas D."/>
            <person name="Copeland A."/>
            <person name="Barry K.W."/>
            <person name="Cichocki N."/>
            <person name="Veneault-Fourrey C."/>
            <person name="LaButti K."/>
            <person name="Lindquist E.A."/>
            <person name="Lipzen A."/>
            <person name="Lundell T."/>
            <person name="Morin E."/>
            <person name="Murat C."/>
            <person name="Riley R."/>
            <person name="Ohm R."/>
            <person name="Sun H."/>
            <person name="Tunlid A."/>
            <person name="Henrissat B."/>
            <person name="Grigoriev I.V."/>
            <person name="Hibbett D.S."/>
            <person name="Martin F."/>
        </authorList>
    </citation>
    <scope>NUCLEOTIDE SEQUENCE [LARGE SCALE GENOMIC DNA]</scope>
    <source>
        <strain evidence="3">Zn</strain>
    </source>
</reference>